<evidence type="ECO:0000256" key="1">
    <source>
        <dbReference type="SAM" id="Phobius"/>
    </source>
</evidence>
<evidence type="ECO:0008006" key="4">
    <source>
        <dbReference type="Google" id="ProtNLM"/>
    </source>
</evidence>
<evidence type="ECO:0000313" key="2">
    <source>
        <dbReference type="EMBL" id="OXA39701.1"/>
    </source>
</evidence>
<feature type="transmembrane region" description="Helical" evidence="1">
    <location>
        <begin position="203"/>
        <end position="226"/>
    </location>
</feature>
<keyword evidence="1" id="KW-1133">Transmembrane helix</keyword>
<feature type="transmembrane region" description="Helical" evidence="1">
    <location>
        <begin position="169"/>
        <end position="191"/>
    </location>
</feature>
<feature type="transmembrane region" description="Helical" evidence="1">
    <location>
        <begin position="305"/>
        <end position="324"/>
    </location>
</feature>
<feature type="transmembrane region" description="Helical" evidence="1">
    <location>
        <begin position="137"/>
        <end position="157"/>
    </location>
</feature>
<feature type="transmembrane region" description="Helical" evidence="1">
    <location>
        <begin position="75"/>
        <end position="96"/>
    </location>
</feature>
<proteinExistence type="predicted"/>
<keyword evidence="3" id="KW-1185">Reference proteome</keyword>
<dbReference type="AlphaFoldDB" id="A0A226D4W7"/>
<sequence>MHSSKYYRLLYISCKICTYFGTIGMTFDPKTHLYQLDERARKRQFFSCLAVSLCIIFTSVKTYEIYDEEKVTQEFNLCYVFTFVGILLVGPLWNYFVEEDDFVMVLNQLLFYQEKFRANWMPHVPEKSKLSQFMDSLLFFTLLNNCCQPFSTFIFFISNSNLPIFFHNLYPADLAGGGGLYGAIGRGLYIVDFLVISWMSLTLWFMLLVACFSSVTYALPFFFLVVNELKWEQNGEAGRQTIPELRNSAKNIVIEFNSVRILNCGMMKFLGPMLTLVNLMIGQFCLFTNFVVIRRWNEMASFTKAYFILLSTMFQLVWGICLEVSGRIHKNVNTVSKSWKYFTLETPQESKYLRKMAKSCRPIGVGQDGIFIIKRISSMKFFRGIITGTFKALLTIGKS</sequence>
<reference evidence="2 3" key="1">
    <citation type="submission" date="2015-12" db="EMBL/GenBank/DDBJ databases">
        <title>The genome of Folsomia candida.</title>
        <authorList>
            <person name="Faddeeva A."/>
            <person name="Derks M.F."/>
            <person name="Anvar Y."/>
            <person name="Smit S."/>
            <person name="Van Straalen N."/>
            <person name="Roelofs D."/>
        </authorList>
    </citation>
    <scope>NUCLEOTIDE SEQUENCE [LARGE SCALE GENOMIC DNA]</scope>
    <source>
        <strain evidence="2 3">VU population</strain>
        <tissue evidence="2">Whole body</tissue>
    </source>
</reference>
<comment type="caution">
    <text evidence="2">The sequence shown here is derived from an EMBL/GenBank/DDBJ whole genome shotgun (WGS) entry which is preliminary data.</text>
</comment>
<gene>
    <name evidence="2" type="ORF">Fcan01_25431</name>
</gene>
<evidence type="ECO:0000313" key="3">
    <source>
        <dbReference type="Proteomes" id="UP000198287"/>
    </source>
</evidence>
<organism evidence="2 3">
    <name type="scientific">Folsomia candida</name>
    <name type="common">Springtail</name>
    <dbReference type="NCBI Taxonomy" id="158441"/>
    <lineage>
        <taxon>Eukaryota</taxon>
        <taxon>Metazoa</taxon>
        <taxon>Ecdysozoa</taxon>
        <taxon>Arthropoda</taxon>
        <taxon>Hexapoda</taxon>
        <taxon>Collembola</taxon>
        <taxon>Entomobryomorpha</taxon>
        <taxon>Isotomoidea</taxon>
        <taxon>Isotomidae</taxon>
        <taxon>Proisotominae</taxon>
        <taxon>Folsomia</taxon>
    </lineage>
</organism>
<feature type="transmembrane region" description="Helical" evidence="1">
    <location>
        <begin position="269"/>
        <end position="293"/>
    </location>
</feature>
<accession>A0A226D4W7</accession>
<feature type="transmembrane region" description="Helical" evidence="1">
    <location>
        <begin position="44"/>
        <end position="63"/>
    </location>
</feature>
<keyword evidence="1" id="KW-0472">Membrane</keyword>
<keyword evidence="1" id="KW-0812">Transmembrane</keyword>
<dbReference type="Proteomes" id="UP000198287">
    <property type="component" value="Unassembled WGS sequence"/>
</dbReference>
<dbReference type="EMBL" id="LNIX01000037">
    <property type="protein sequence ID" value="OXA39701.1"/>
    <property type="molecule type" value="Genomic_DNA"/>
</dbReference>
<name>A0A226D4W7_FOLCA</name>
<protein>
    <recommendedName>
        <fullName evidence="4">Odorant receptor</fullName>
    </recommendedName>
</protein>